<dbReference type="EMBL" id="BPRB01000097">
    <property type="protein sequence ID" value="GJE59846.1"/>
    <property type="molecule type" value="Genomic_DNA"/>
</dbReference>
<dbReference type="Proteomes" id="UP001055057">
    <property type="component" value="Unassembled WGS sequence"/>
</dbReference>
<reference evidence="2" key="1">
    <citation type="journal article" date="2021" name="Front. Microbiol.">
        <title>Comprehensive Comparative Genomics and Phenotyping of Methylobacterium Species.</title>
        <authorList>
            <person name="Alessa O."/>
            <person name="Ogura Y."/>
            <person name="Fujitani Y."/>
            <person name="Takami H."/>
            <person name="Hayashi T."/>
            <person name="Sahin N."/>
            <person name="Tani A."/>
        </authorList>
    </citation>
    <scope>NUCLEOTIDE SEQUENCE</scope>
    <source>
        <strain evidence="2">DSM 23632</strain>
    </source>
</reference>
<dbReference type="Pfam" id="PF10030">
    <property type="entry name" value="DUF2272"/>
    <property type="match status" value="1"/>
</dbReference>
<accession>A0ABQ4TXQ7</accession>
<feature type="domain" description="DUF2272" evidence="1">
    <location>
        <begin position="49"/>
        <end position="176"/>
    </location>
</feature>
<reference evidence="2" key="2">
    <citation type="submission" date="2021-08" db="EMBL/GenBank/DDBJ databases">
        <authorList>
            <person name="Tani A."/>
            <person name="Ola A."/>
            <person name="Ogura Y."/>
            <person name="Katsura K."/>
            <person name="Hayashi T."/>
        </authorList>
    </citation>
    <scope>NUCLEOTIDE SEQUENCE</scope>
    <source>
        <strain evidence="2">DSM 23632</strain>
    </source>
</reference>
<sequence length="188" mass="20286">MPLTVFAKSLSVTAFGQHDKFHMLDEADSALCKQIRAYWTDLGLGFTSCTTVPWSAVFVSWCVKKAGATATEFKFAAAHSVFVNAAINNPGAFQGLDIKAAKPAIGDIVQNNRSGSKLNFDYAKSHSSYESHSAIVVEVGTDVSGGYAMTIGGNESNSIRRTLVRLDGNGFIKQRAQNPYICLLKNVK</sequence>
<dbReference type="InterPro" id="IPR019262">
    <property type="entry name" value="DUF2272"/>
</dbReference>
<gene>
    <name evidence="2" type="ORF">MPOCJGCO_1948</name>
</gene>
<evidence type="ECO:0000313" key="3">
    <source>
        <dbReference type="Proteomes" id="UP001055057"/>
    </source>
</evidence>
<proteinExistence type="predicted"/>
<evidence type="ECO:0000259" key="1">
    <source>
        <dbReference type="Pfam" id="PF10030"/>
    </source>
</evidence>
<comment type="caution">
    <text evidence="2">The sequence shown here is derived from an EMBL/GenBank/DDBJ whole genome shotgun (WGS) entry which is preliminary data.</text>
</comment>
<keyword evidence="3" id="KW-1185">Reference proteome</keyword>
<protein>
    <recommendedName>
        <fullName evidence="1">DUF2272 domain-containing protein</fullName>
    </recommendedName>
</protein>
<name>A0ABQ4TXQ7_9HYPH</name>
<organism evidence="2 3">
    <name type="scientific">Methylobacterium trifolii</name>
    <dbReference type="NCBI Taxonomy" id="1003092"/>
    <lineage>
        <taxon>Bacteria</taxon>
        <taxon>Pseudomonadati</taxon>
        <taxon>Pseudomonadota</taxon>
        <taxon>Alphaproteobacteria</taxon>
        <taxon>Hyphomicrobiales</taxon>
        <taxon>Methylobacteriaceae</taxon>
        <taxon>Methylobacterium</taxon>
    </lineage>
</organism>
<evidence type="ECO:0000313" key="2">
    <source>
        <dbReference type="EMBL" id="GJE59846.1"/>
    </source>
</evidence>